<accession>A0A0V1G487</accession>
<name>A0A0V1G487_TRIPS</name>
<dbReference type="AlphaFoldDB" id="A0A0V1G487"/>
<comment type="caution">
    <text evidence="1">The sequence shown here is derived from an EMBL/GenBank/DDBJ whole genome shotgun (WGS) entry which is preliminary data.</text>
</comment>
<dbReference type="OrthoDB" id="6272564at2759"/>
<protein>
    <submittedName>
        <fullName evidence="1">Uncharacterized protein</fullName>
    </submittedName>
</protein>
<evidence type="ECO:0000313" key="1">
    <source>
        <dbReference type="EMBL" id="KRY92882.1"/>
    </source>
</evidence>
<dbReference type="EMBL" id="JYDT01000005">
    <property type="protein sequence ID" value="KRY92882.1"/>
    <property type="molecule type" value="Genomic_DNA"/>
</dbReference>
<gene>
    <name evidence="1" type="ORF">T4D_8472</name>
</gene>
<sequence>MEAMPCENCCYSNKIEISGYSCLGIGLAAKTLKLQNNAAEVMLLFFGSHEYATVPMENCYLLSLEPP</sequence>
<organism evidence="1 2">
    <name type="scientific">Trichinella pseudospiralis</name>
    <name type="common">Parasitic roundworm</name>
    <dbReference type="NCBI Taxonomy" id="6337"/>
    <lineage>
        <taxon>Eukaryota</taxon>
        <taxon>Metazoa</taxon>
        <taxon>Ecdysozoa</taxon>
        <taxon>Nematoda</taxon>
        <taxon>Enoplea</taxon>
        <taxon>Dorylaimia</taxon>
        <taxon>Trichinellida</taxon>
        <taxon>Trichinellidae</taxon>
        <taxon>Trichinella</taxon>
    </lineage>
</organism>
<evidence type="ECO:0000313" key="2">
    <source>
        <dbReference type="Proteomes" id="UP000054995"/>
    </source>
</evidence>
<reference evidence="1 2" key="1">
    <citation type="submission" date="2015-01" db="EMBL/GenBank/DDBJ databases">
        <title>Evolution of Trichinella species and genotypes.</title>
        <authorList>
            <person name="Korhonen P.K."/>
            <person name="Edoardo P."/>
            <person name="Giuseppe L.R."/>
            <person name="Gasser R.B."/>
        </authorList>
    </citation>
    <scope>NUCLEOTIDE SEQUENCE [LARGE SCALE GENOMIC DNA]</scope>
    <source>
        <strain evidence="1">ISS470</strain>
    </source>
</reference>
<keyword evidence="2" id="KW-1185">Reference proteome</keyword>
<proteinExistence type="predicted"/>
<dbReference type="Proteomes" id="UP000054995">
    <property type="component" value="Unassembled WGS sequence"/>
</dbReference>